<dbReference type="AlphaFoldDB" id="A0A1D2VC75"/>
<dbReference type="EMBL" id="KV454486">
    <property type="protein sequence ID" value="ODV59324.1"/>
    <property type="molecule type" value="Genomic_DNA"/>
</dbReference>
<accession>A0A1D2VC75</accession>
<feature type="non-terminal residue" evidence="2">
    <location>
        <position position="1"/>
    </location>
</feature>
<name>A0A1D2VC75_9ASCO</name>
<dbReference type="Proteomes" id="UP000095038">
    <property type="component" value="Unassembled WGS sequence"/>
</dbReference>
<dbReference type="GeneID" id="30963489"/>
<reference evidence="3" key="1">
    <citation type="submission" date="2016-05" db="EMBL/GenBank/DDBJ databases">
        <title>Comparative genomics of biotechnologically important yeasts.</title>
        <authorList>
            <consortium name="DOE Joint Genome Institute"/>
            <person name="Riley R."/>
            <person name="Haridas S."/>
            <person name="Wolfe K.H."/>
            <person name="Lopes M.R."/>
            <person name="Hittinger C.T."/>
            <person name="Goker M."/>
            <person name="Salamov A."/>
            <person name="Wisecaver J."/>
            <person name="Long T.M."/>
            <person name="Aerts A.L."/>
            <person name="Barry K."/>
            <person name="Choi C."/>
            <person name="Clum A."/>
            <person name="Coughlan A.Y."/>
            <person name="Deshpande S."/>
            <person name="Douglass A.P."/>
            <person name="Hanson S.J."/>
            <person name="Klenk H.-P."/>
            <person name="Labutti K."/>
            <person name="Lapidus A."/>
            <person name="Lindquist E."/>
            <person name="Lipzen A."/>
            <person name="Meier-Kolthoff J.P."/>
            <person name="Ohm R.A."/>
            <person name="Otillar R.P."/>
            <person name="Pangilinan J."/>
            <person name="Peng Y."/>
            <person name="Rokas A."/>
            <person name="Rosa C.A."/>
            <person name="Scheuner C."/>
            <person name="Sibirny A.A."/>
            <person name="Slot J.C."/>
            <person name="Stielow J.B."/>
            <person name="Sun H."/>
            <person name="Kurtzman C.P."/>
            <person name="Blackwell M."/>
            <person name="Grigoriev I.V."/>
            <person name="Jeffries T.W."/>
        </authorList>
    </citation>
    <scope>NUCLEOTIDE SEQUENCE [LARGE SCALE GENOMIC DNA]</scope>
    <source>
        <strain evidence="3">DSM 1968</strain>
    </source>
</reference>
<evidence type="ECO:0000313" key="2">
    <source>
        <dbReference type="EMBL" id="ODV59324.1"/>
    </source>
</evidence>
<evidence type="ECO:0000313" key="3">
    <source>
        <dbReference type="Proteomes" id="UP000095038"/>
    </source>
</evidence>
<keyword evidence="3" id="KW-1185">Reference proteome</keyword>
<gene>
    <name evidence="2" type="ORF">ASCRUDRAFT_24483</name>
</gene>
<sequence length="109" mass="12444">ELIYNGYVLLIVSIVSLSNNNMNQTELVELLKKHFGIEGLSSTIEGLNLNNSDVTLEDLLKALEKNEYLFKSVIRDDMDEVIEYSIGRRAKAEFPKESMVELVRFVYGL</sequence>
<feature type="domain" description="MAGE" evidence="1">
    <location>
        <begin position="4"/>
        <end position="97"/>
    </location>
</feature>
<dbReference type="InParanoid" id="A0A1D2VC75"/>
<dbReference type="STRING" id="1344418.A0A1D2VC75"/>
<organism evidence="2 3">
    <name type="scientific">Ascoidea rubescens DSM 1968</name>
    <dbReference type="NCBI Taxonomy" id="1344418"/>
    <lineage>
        <taxon>Eukaryota</taxon>
        <taxon>Fungi</taxon>
        <taxon>Dikarya</taxon>
        <taxon>Ascomycota</taxon>
        <taxon>Saccharomycotina</taxon>
        <taxon>Saccharomycetes</taxon>
        <taxon>Ascoideaceae</taxon>
        <taxon>Ascoidea</taxon>
    </lineage>
</organism>
<dbReference type="Pfam" id="PF01454">
    <property type="entry name" value="MAGE"/>
    <property type="match status" value="1"/>
</dbReference>
<protein>
    <recommendedName>
        <fullName evidence="1">MAGE domain-containing protein</fullName>
    </recommendedName>
</protein>
<dbReference type="InterPro" id="IPR041899">
    <property type="entry name" value="MAGE_WH2"/>
</dbReference>
<evidence type="ECO:0000259" key="1">
    <source>
        <dbReference type="Pfam" id="PF01454"/>
    </source>
</evidence>
<dbReference type="RefSeq" id="XP_020045631.1">
    <property type="nucleotide sequence ID" value="XM_020189853.1"/>
</dbReference>
<dbReference type="OrthoDB" id="205198at2759"/>
<dbReference type="InterPro" id="IPR002190">
    <property type="entry name" value="MHD_dom"/>
</dbReference>
<feature type="non-terminal residue" evidence="2">
    <location>
        <position position="109"/>
    </location>
</feature>
<dbReference type="Gene3D" id="1.10.10.1210">
    <property type="entry name" value="MAGE homology domain, winged helix WH2 motif"/>
    <property type="match status" value="1"/>
</dbReference>
<proteinExistence type="predicted"/>